<dbReference type="InterPro" id="IPR036291">
    <property type="entry name" value="NAD(P)-bd_dom_sf"/>
</dbReference>
<dbReference type="RefSeq" id="WP_190195318.1">
    <property type="nucleotide sequence ID" value="NZ_BMVU01000125.1"/>
</dbReference>
<gene>
    <name evidence="1" type="ORF">GCM10010358_81870</name>
</gene>
<name>A0A918UAT4_9ACTN</name>
<dbReference type="PANTHER" id="PTHR43781">
    <property type="entry name" value="SACCHAROPINE DEHYDROGENASE"/>
    <property type="match status" value="1"/>
</dbReference>
<evidence type="ECO:0000313" key="1">
    <source>
        <dbReference type="EMBL" id="GGY18236.1"/>
    </source>
</evidence>
<evidence type="ECO:0000313" key="2">
    <source>
        <dbReference type="Proteomes" id="UP000619244"/>
    </source>
</evidence>
<protein>
    <submittedName>
        <fullName evidence="1">Membrane protein</fullName>
    </submittedName>
</protein>
<reference evidence="1" key="2">
    <citation type="submission" date="2020-09" db="EMBL/GenBank/DDBJ databases">
        <authorList>
            <person name="Sun Q."/>
            <person name="Ohkuma M."/>
        </authorList>
    </citation>
    <scope>NUCLEOTIDE SEQUENCE</scope>
    <source>
        <strain evidence="1">JCM 4790</strain>
    </source>
</reference>
<sequence length="375" mass="38606">MTDTTQSARPEEIWILGAGGRIGSAVTANLAAQGLKPVLVGRESDGDRLRKTAADLGSRVVIANGIDSIAAEITRQRPAVVFNGIGNYAETAPVIARACMPGGHYLDLAADLTAVPRLLDLGREAEQAGSTLVTGSGFGVLATEAVVIKLCEDRPVPAAVRVDALASVSLSAGVVGAAFAASMIDMFATGGRRYTDGRMVTSRLGADLQNLTLPDGEQAKSAGAPTAELLAAHRASNAPSVTVTSGMAPTSRAVRAVAPLVGKLLSIEPLRRFALSRMAKAKMKESPAPRRHSWGHAVVTWADGTRREGWLRADDGMAYTASVAASVAAHLARGEGRPGAYTPGALFGAGLAEQAGGQFLLHDTTGPTRGGPVMD</sequence>
<dbReference type="Gene3D" id="3.40.50.720">
    <property type="entry name" value="NAD(P)-binding Rossmann-like Domain"/>
    <property type="match status" value="1"/>
</dbReference>
<proteinExistence type="predicted"/>
<keyword evidence="2" id="KW-1185">Reference proteome</keyword>
<dbReference type="PANTHER" id="PTHR43781:SF1">
    <property type="entry name" value="SACCHAROPINE DEHYDROGENASE"/>
    <property type="match status" value="1"/>
</dbReference>
<comment type="caution">
    <text evidence="1">The sequence shown here is derived from an EMBL/GenBank/DDBJ whole genome shotgun (WGS) entry which is preliminary data.</text>
</comment>
<dbReference type="EMBL" id="BMVU01000125">
    <property type="protein sequence ID" value="GGY18236.1"/>
    <property type="molecule type" value="Genomic_DNA"/>
</dbReference>
<reference evidence="1" key="1">
    <citation type="journal article" date="2014" name="Int. J. Syst. Evol. Microbiol.">
        <title>Complete genome sequence of Corynebacterium casei LMG S-19264T (=DSM 44701T), isolated from a smear-ripened cheese.</title>
        <authorList>
            <consortium name="US DOE Joint Genome Institute (JGI-PGF)"/>
            <person name="Walter F."/>
            <person name="Albersmeier A."/>
            <person name="Kalinowski J."/>
            <person name="Ruckert C."/>
        </authorList>
    </citation>
    <scope>NUCLEOTIDE SEQUENCE</scope>
    <source>
        <strain evidence="1">JCM 4790</strain>
    </source>
</reference>
<dbReference type="SUPFAM" id="SSF51735">
    <property type="entry name" value="NAD(P)-binding Rossmann-fold domains"/>
    <property type="match status" value="1"/>
</dbReference>
<dbReference type="Proteomes" id="UP000619244">
    <property type="component" value="Unassembled WGS sequence"/>
</dbReference>
<dbReference type="AlphaFoldDB" id="A0A918UAT4"/>
<organism evidence="1 2">
    <name type="scientific">Streptomyces minutiscleroticus</name>
    <dbReference type="NCBI Taxonomy" id="68238"/>
    <lineage>
        <taxon>Bacteria</taxon>
        <taxon>Bacillati</taxon>
        <taxon>Actinomycetota</taxon>
        <taxon>Actinomycetes</taxon>
        <taxon>Kitasatosporales</taxon>
        <taxon>Streptomycetaceae</taxon>
        <taxon>Streptomyces</taxon>
    </lineage>
</organism>
<accession>A0A918UAT4</accession>